<protein>
    <submittedName>
        <fullName evidence="6">Flavoprotein WrbA</fullName>
    </submittedName>
</protein>
<dbReference type="Proteomes" id="UP000196027">
    <property type="component" value="Chromosome"/>
</dbReference>
<evidence type="ECO:0000313" key="6">
    <source>
        <dbReference type="EMBL" id="ARU57679.1"/>
    </source>
</evidence>
<evidence type="ECO:0000256" key="3">
    <source>
        <dbReference type="ARBA" id="ARBA00022630"/>
    </source>
</evidence>
<dbReference type="InterPro" id="IPR010089">
    <property type="entry name" value="Flavoprotein_WrbA-like"/>
</dbReference>
<gene>
    <name evidence="6" type="ORF">OLMES_3652</name>
</gene>
<dbReference type="GO" id="GO:0009055">
    <property type="term" value="F:electron transfer activity"/>
    <property type="evidence" value="ECO:0007669"/>
    <property type="project" value="InterPro"/>
</dbReference>
<keyword evidence="7" id="KW-1185">Reference proteome</keyword>
<dbReference type="PANTHER" id="PTHR30546:SF23">
    <property type="entry name" value="FLAVOPROTEIN-LIKE PROTEIN YCP4-RELATED"/>
    <property type="match status" value="1"/>
</dbReference>
<dbReference type="InterPro" id="IPR008254">
    <property type="entry name" value="Flavodoxin/NO_synth"/>
</dbReference>
<dbReference type="NCBIfam" id="NF002999">
    <property type="entry name" value="PRK03767.1"/>
    <property type="match status" value="1"/>
</dbReference>
<dbReference type="Pfam" id="PF03358">
    <property type="entry name" value="FMN_red"/>
    <property type="match status" value="1"/>
</dbReference>
<comment type="cofactor">
    <cofactor evidence="1">
        <name>FMN</name>
        <dbReference type="ChEBI" id="CHEBI:58210"/>
    </cofactor>
</comment>
<evidence type="ECO:0000259" key="5">
    <source>
        <dbReference type="PROSITE" id="PS50902"/>
    </source>
</evidence>
<sequence length="204" mass="21965">MNKQDAKILILYYSLHGSTREMAMLIARGVNSVSGCEAVIRTVPKVSTVCESSEPDIPLDGAVYCNHEDLQSCDGLIIGSPTRFGNMAAPLKYFLDSTVNEWVKGTLSGKPAGAFTSTGSLHGGQEATLLTMLIPLMHHGMLLCGLPYTERQLAYTRSGGTPYGPSHVAGENHNHAISEEENQLCIAFGKRIATIARQLKATQD</sequence>
<dbReference type="InterPro" id="IPR001226">
    <property type="entry name" value="Flavodoxin_CS"/>
</dbReference>
<dbReference type="RefSeq" id="WP_087462543.1">
    <property type="nucleotide sequence ID" value="NZ_CP021425.1"/>
</dbReference>
<keyword evidence="4" id="KW-0288">FMN</keyword>
<evidence type="ECO:0000313" key="7">
    <source>
        <dbReference type="Proteomes" id="UP000196027"/>
    </source>
</evidence>
<dbReference type="PROSITE" id="PS50902">
    <property type="entry name" value="FLAVODOXIN_LIKE"/>
    <property type="match status" value="1"/>
</dbReference>
<dbReference type="Gene3D" id="3.40.50.360">
    <property type="match status" value="1"/>
</dbReference>
<name>A0A1Y0IBZ6_9GAMM</name>
<dbReference type="GO" id="GO:0003955">
    <property type="term" value="F:NAD(P)H dehydrogenase (quinone) activity"/>
    <property type="evidence" value="ECO:0007669"/>
    <property type="project" value="InterPro"/>
</dbReference>
<dbReference type="OrthoDB" id="9801479at2"/>
<feature type="domain" description="Flavodoxin-like" evidence="5">
    <location>
        <begin position="8"/>
        <end position="193"/>
    </location>
</feature>
<organism evidence="6 7">
    <name type="scientific">Oleiphilus messinensis</name>
    <dbReference type="NCBI Taxonomy" id="141451"/>
    <lineage>
        <taxon>Bacteria</taxon>
        <taxon>Pseudomonadati</taxon>
        <taxon>Pseudomonadota</taxon>
        <taxon>Gammaproteobacteria</taxon>
        <taxon>Oceanospirillales</taxon>
        <taxon>Oleiphilaceae</taxon>
        <taxon>Oleiphilus</taxon>
    </lineage>
</organism>
<dbReference type="AlphaFoldDB" id="A0A1Y0IBZ6"/>
<keyword evidence="3" id="KW-0285">Flavoprotein</keyword>
<dbReference type="SUPFAM" id="SSF52218">
    <property type="entry name" value="Flavoproteins"/>
    <property type="match status" value="1"/>
</dbReference>
<evidence type="ECO:0000256" key="4">
    <source>
        <dbReference type="ARBA" id="ARBA00022643"/>
    </source>
</evidence>
<dbReference type="FunFam" id="3.40.50.360:FF:000001">
    <property type="entry name" value="NAD(P)H dehydrogenase (Quinone) FQR1-like"/>
    <property type="match status" value="1"/>
</dbReference>
<reference evidence="6 7" key="1">
    <citation type="submission" date="2017-05" db="EMBL/GenBank/DDBJ databases">
        <title>Genomic insights into alkan degradation activity of Oleiphilus messinensis.</title>
        <authorList>
            <person name="Kozyavkin S.A."/>
            <person name="Slesarev A.I."/>
            <person name="Golyshin P.N."/>
            <person name="Korzhenkov A."/>
            <person name="Golyshina O.N."/>
            <person name="Toshchakov S.V."/>
        </authorList>
    </citation>
    <scope>NUCLEOTIDE SEQUENCE [LARGE SCALE GENOMIC DNA]</scope>
    <source>
        <strain evidence="6 7">ME102</strain>
    </source>
</reference>
<accession>A0A1Y0IBZ6</accession>
<dbReference type="InterPro" id="IPR005025">
    <property type="entry name" value="FMN_Rdtase-like_dom"/>
</dbReference>
<dbReference type="PANTHER" id="PTHR30546">
    <property type="entry name" value="FLAVODOXIN-RELATED PROTEIN WRBA-RELATED"/>
    <property type="match status" value="1"/>
</dbReference>
<proteinExistence type="inferred from homology"/>
<comment type="similarity">
    <text evidence="2">Belongs to the WrbA family.</text>
</comment>
<evidence type="ECO:0000256" key="1">
    <source>
        <dbReference type="ARBA" id="ARBA00001917"/>
    </source>
</evidence>
<dbReference type="NCBIfam" id="TIGR01755">
    <property type="entry name" value="flav_wrbA"/>
    <property type="match status" value="1"/>
</dbReference>
<evidence type="ECO:0000256" key="2">
    <source>
        <dbReference type="ARBA" id="ARBA00006961"/>
    </source>
</evidence>
<dbReference type="GO" id="GO:0016020">
    <property type="term" value="C:membrane"/>
    <property type="evidence" value="ECO:0007669"/>
    <property type="project" value="TreeGrafter"/>
</dbReference>
<dbReference type="EMBL" id="CP021425">
    <property type="protein sequence ID" value="ARU57679.1"/>
    <property type="molecule type" value="Genomic_DNA"/>
</dbReference>
<dbReference type="PROSITE" id="PS00201">
    <property type="entry name" value="FLAVODOXIN"/>
    <property type="match status" value="1"/>
</dbReference>
<dbReference type="InterPro" id="IPR029039">
    <property type="entry name" value="Flavoprotein-like_sf"/>
</dbReference>
<dbReference type="GO" id="GO:0010181">
    <property type="term" value="F:FMN binding"/>
    <property type="evidence" value="ECO:0007669"/>
    <property type="project" value="InterPro"/>
</dbReference>
<dbReference type="KEGG" id="ome:OLMES_3652"/>